<accession>A0ABQ1LUH1</accession>
<protein>
    <recommendedName>
        <fullName evidence="1">YtkA-like domain-containing protein</fullName>
    </recommendedName>
</protein>
<gene>
    <name evidence="2" type="ORF">GCM10011386_19880</name>
</gene>
<dbReference type="InterPro" id="IPR032693">
    <property type="entry name" value="YtkA-like_dom"/>
</dbReference>
<name>A0ABQ1LUH1_9SPHI</name>
<sequence>MNKILTVLILVGCSALSCKKEHTEPIESGLNQLAEASIPDGRKVILLADKEQLRVGYQAIYLRIEDASGKTDKQADVKVTPMMDMHTMQHSSPVEQPVYVASQDVYAGAVVFTMSSGEMGTWKLAVEVDGHPVDLDVTVAEAAAGNRPVSTFVGTDGTSYTIALVQPQVPKTGMNDLEVLISSRTDMHHFPPVNGLEVTFEPEMPSMGHGSPNNIDPTGNGNGRYRGKANFTMTGDWRLHFTLKRNGETIAEDVYLDIVF</sequence>
<feature type="domain" description="YtkA-like" evidence="1">
    <location>
        <begin position="158"/>
        <end position="240"/>
    </location>
</feature>
<dbReference type="PROSITE" id="PS51257">
    <property type="entry name" value="PROKAR_LIPOPROTEIN"/>
    <property type="match status" value="1"/>
</dbReference>
<keyword evidence="3" id="KW-1185">Reference proteome</keyword>
<comment type="caution">
    <text evidence="2">The sequence shown here is derived from an EMBL/GenBank/DDBJ whole genome shotgun (WGS) entry which is preliminary data.</text>
</comment>
<dbReference type="Proteomes" id="UP000597338">
    <property type="component" value="Unassembled WGS sequence"/>
</dbReference>
<reference evidence="3" key="1">
    <citation type="journal article" date="2019" name="Int. J. Syst. Evol. Microbiol.">
        <title>The Global Catalogue of Microorganisms (GCM) 10K type strain sequencing project: providing services to taxonomists for standard genome sequencing and annotation.</title>
        <authorList>
            <consortium name="The Broad Institute Genomics Platform"/>
            <consortium name="The Broad Institute Genome Sequencing Center for Infectious Disease"/>
            <person name="Wu L."/>
            <person name="Ma J."/>
        </authorList>
    </citation>
    <scope>NUCLEOTIDE SEQUENCE [LARGE SCALE GENOMIC DNA]</scope>
    <source>
        <strain evidence="3">CGMCC 1.15342</strain>
    </source>
</reference>
<evidence type="ECO:0000259" key="1">
    <source>
        <dbReference type="Pfam" id="PF13115"/>
    </source>
</evidence>
<evidence type="ECO:0000313" key="3">
    <source>
        <dbReference type="Proteomes" id="UP000597338"/>
    </source>
</evidence>
<organism evidence="2 3">
    <name type="scientific">Parapedobacter defluvii</name>
    <dbReference type="NCBI Taxonomy" id="2045106"/>
    <lineage>
        <taxon>Bacteria</taxon>
        <taxon>Pseudomonadati</taxon>
        <taxon>Bacteroidota</taxon>
        <taxon>Sphingobacteriia</taxon>
        <taxon>Sphingobacteriales</taxon>
        <taxon>Sphingobacteriaceae</taxon>
        <taxon>Parapedobacter</taxon>
    </lineage>
</organism>
<proteinExistence type="predicted"/>
<evidence type="ECO:0000313" key="2">
    <source>
        <dbReference type="EMBL" id="GGC27863.1"/>
    </source>
</evidence>
<dbReference type="EMBL" id="BMIK01000005">
    <property type="protein sequence ID" value="GGC27863.1"/>
    <property type="molecule type" value="Genomic_DNA"/>
</dbReference>
<dbReference type="RefSeq" id="WP_188750121.1">
    <property type="nucleotide sequence ID" value="NZ_BMIK01000005.1"/>
</dbReference>
<dbReference type="Pfam" id="PF13115">
    <property type="entry name" value="YtkA"/>
    <property type="match status" value="1"/>
</dbReference>